<evidence type="ECO:0000256" key="1">
    <source>
        <dbReference type="SAM" id="MobiDB-lite"/>
    </source>
</evidence>
<evidence type="ECO:0000313" key="2">
    <source>
        <dbReference type="EMBL" id="SHE88497.1"/>
    </source>
</evidence>
<proteinExistence type="predicted"/>
<name>A0A1M4X4Z3_9HYPH</name>
<sequence length="167" mass="18679">MSRIRSIHPGFFTDEDLVQVSRDARLLLLGLWVEADDKGAFEWKITTLKMRLFPADTLDIDTLLAELVSIDAIANYEVDGRKYGAIRNFRKFQRPKSPNDIHPMPDDFRNYVRLPPSIPEPFPPNGEIAPQMEEGGGMRDSELSHTGQDLSVGQGGKTRARAKAGGK</sequence>
<dbReference type="RefSeq" id="WP_052950357.1">
    <property type="nucleotide sequence ID" value="NZ_FQVC01000003.1"/>
</dbReference>
<organism evidence="2 3">
    <name type="scientific">Devosia limi DSM 17137</name>
    <dbReference type="NCBI Taxonomy" id="1121477"/>
    <lineage>
        <taxon>Bacteria</taxon>
        <taxon>Pseudomonadati</taxon>
        <taxon>Pseudomonadota</taxon>
        <taxon>Alphaproteobacteria</taxon>
        <taxon>Hyphomicrobiales</taxon>
        <taxon>Devosiaceae</taxon>
        <taxon>Devosia</taxon>
    </lineage>
</organism>
<dbReference type="OrthoDB" id="7211084at2"/>
<protein>
    <submittedName>
        <fullName evidence="2">Uncharacterized protein</fullName>
    </submittedName>
</protein>
<reference evidence="2 3" key="1">
    <citation type="submission" date="2016-11" db="EMBL/GenBank/DDBJ databases">
        <authorList>
            <person name="Jaros S."/>
            <person name="Januszkiewicz K."/>
            <person name="Wedrychowicz H."/>
        </authorList>
    </citation>
    <scope>NUCLEOTIDE SEQUENCE [LARGE SCALE GENOMIC DNA]</scope>
    <source>
        <strain evidence="2 3">DSM 17137</strain>
    </source>
</reference>
<gene>
    <name evidence="2" type="ORF">SAMN02745223_01318</name>
</gene>
<evidence type="ECO:0000313" key="3">
    <source>
        <dbReference type="Proteomes" id="UP000184533"/>
    </source>
</evidence>
<dbReference type="AlphaFoldDB" id="A0A1M4X4Z3"/>
<feature type="compositionally biased region" description="Basic residues" evidence="1">
    <location>
        <begin position="158"/>
        <end position="167"/>
    </location>
</feature>
<dbReference type="Proteomes" id="UP000184533">
    <property type="component" value="Unassembled WGS sequence"/>
</dbReference>
<feature type="region of interest" description="Disordered" evidence="1">
    <location>
        <begin position="118"/>
        <end position="167"/>
    </location>
</feature>
<dbReference type="EMBL" id="FQVC01000003">
    <property type="protein sequence ID" value="SHE88497.1"/>
    <property type="molecule type" value="Genomic_DNA"/>
</dbReference>
<accession>A0A1M4X4Z3</accession>